<dbReference type="InterPro" id="IPR013149">
    <property type="entry name" value="ADH-like_C"/>
</dbReference>
<proteinExistence type="inferred from homology"/>
<comment type="similarity">
    <text evidence="4">Belongs to the zinc-containing alcohol dehydrogenase family.</text>
</comment>
<comment type="caution">
    <text evidence="6">The sequence shown here is derived from an EMBL/GenBank/DDBJ whole genome shotgun (WGS) entry which is preliminary data.</text>
</comment>
<sequence>MKAVLFPGPEAIRLEEVDDPTCGPEDVIIQVTRAGICGTDIHIYRNEYMSQFPLIPGHEFGGVVVEVGSQVKTGVKVGDRVAVDPNLYCGYCEFCRREQANHCRNLEAIGVTRPGAFAEYVAAPARACYLVPDSLDDGQMAFIEPLACVVYGMKRLQFPPAEPVLLFGVGPIGLLLLQSLRHRGAGSIVVVDKQPERLALAAQLGANVTLEAGPDLPEQLRELQPYGFGLVVDATGVPAVIQQAFRYLRPRGQMLMFGVAPIGAQIQVSPYEIFRNDWHILGSFALCYTFQEAIAWLDTGVVDVRPLISHTLPLAEFDQGFHQFLRGETLKVHVDPQHTSGT</sequence>
<dbReference type="GO" id="GO:0008270">
    <property type="term" value="F:zinc ion binding"/>
    <property type="evidence" value="ECO:0007669"/>
    <property type="project" value="InterPro"/>
</dbReference>
<dbReference type="SMART" id="SM00829">
    <property type="entry name" value="PKS_ER"/>
    <property type="match status" value="1"/>
</dbReference>
<keyword evidence="1 4" id="KW-0479">Metal-binding</keyword>
<dbReference type="InParanoid" id="A0A540VGY8"/>
<comment type="cofactor">
    <cofactor evidence="4">
        <name>Zn(2+)</name>
        <dbReference type="ChEBI" id="CHEBI:29105"/>
    </cofactor>
</comment>
<dbReference type="PANTHER" id="PTHR43401">
    <property type="entry name" value="L-THREONINE 3-DEHYDROGENASE"/>
    <property type="match status" value="1"/>
</dbReference>
<evidence type="ECO:0000256" key="3">
    <source>
        <dbReference type="ARBA" id="ARBA00023002"/>
    </source>
</evidence>
<dbReference type="InterPro" id="IPR013154">
    <property type="entry name" value="ADH-like_N"/>
</dbReference>
<dbReference type="Pfam" id="PF08240">
    <property type="entry name" value="ADH_N"/>
    <property type="match status" value="1"/>
</dbReference>
<dbReference type="OrthoDB" id="9766898at2"/>
<name>A0A540VGY8_9CHLR</name>
<feature type="domain" description="Enoyl reductase (ER)" evidence="5">
    <location>
        <begin position="8"/>
        <end position="334"/>
    </location>
</feature>
<dbReference type="InterPro" id="IPR002328">
    <property type="entry name" value="ADH_Zn_CS"/>
</dbReference>
<evidence type="ECO:0000259" key="5">
    <source>
        <dbReference type="SMART" id="SM00829"/>
    </source>
</evidence>
<evidence type="ECO:0000313" key="6">
    <source>
        <dbReference type="EMBL" id="TQE96040.1"/>
    </source>
</evidence>
<dbReference type="InterPro" id="IPR036291">
    <property type="entry name" value="NAD(P)-bd_dom_sf"/>
</dbReference>
<gene>
    <name evidence="6" type="ORF">FKZ61_09890</name>
</gene>
<organism evidence="6 7">
    <name type="scientific">Litorilinea aerophila</name>
    <dbReference type="NCBI Taxonomy" id="1204385"/>
    <lineage>
        <taxon>Bacteria</taxon>
        <taxon>Bacillati</taxon>
        <taxon>Chloroflexota</taxon>
        <taxon>Caldilineae</taxon>
        <taxon>Caldilineales</taxon>
        <taxon>Caldilineaceae</taxon>
        <taxon>Litorilinea</taxon>
    </lineage>
</organism>
<keyword evidence="3" id="KW-0560">Oxidoreductase</keyword>
<dbReference type="PROSITE" id="PS00059">
    <property type="entry name" value="ADH_ZINC"/>
    <property type="match status" value="1"/>
</dbReference>
<dbReference type="InterPro" id="IPR050129">
    <property type="entry name" value="Zn_alcohol_dh"/>
</dbReference>
<evidence type="ECO:0000256" key="4">
    <source>
        <dbReference type="RuleBase" id="RU361277"/>
    </source>
</evidence>
<keyword evidence="2 4" id="KW-0862">Zinc</keyword>
<reference evidence="6 7" key="1">
    <citation type="submission" date="2019-06" db="EMBL/GenBank/DDBJ databases">
        <title>Genome sequence of Litorilinea aerophila BAA-2444.</title>
        <authorList>
            <person name="Maclea K.S."/>
            <person name="Maurais E.G."/>
            <person name="Iannazzi L.C."/>
        </authorList>
    </citation>
    <scope>NUCLEOTIDE SEQUENCE [LARGE SCALE GENOMIC DNA]</scope>
    <source>
        <strain evidence="6 7">ATCC BAA-2444</strain>
    </source>
</reference>
<dbReference type="InterPro" id="IPR020843">
    <property type="entry name" value="ER"/>
</dbReference>
<evidence type="ECO:0000256" key="2">
    <source>
        <dbReference type="ARBA" id="ARBA00022833"/>
    </source>
</evidence>
<keyword evidence="7" id="KW-1185">Reference proteome</keyword>
<dbReference type="AlphaFoldDB" id="A0A540VGY8"/>
<dbReference type="SUPFAM" id="SSF50129">
    <property type="entry name" value="GroES-like"/>
    <property type="match status" value="1"/>
</dbReference>
<evidence type="ECO:0000313" key="7">
    <source>
        <dbReference type="Proteomes" id="UP000317371"/>
    </source>
</evidence>
<evidence type="ECO:0000256" key="1">
    <source>
        <dbReference type="ARBA" id="ARBA00022723"/>
    </source>
</evidence>
<dbReference type="EMBL" id="VIGC01000010">
    <property type="protein sequence ID" value="TQE96040.1"/>
    <property type="molecule type" value="Genomic_DNA"/>
</dbReference>
<protein>
    <submittedName>
        <fullName evidence="6">Zinc-dependent alcohol dehydrogenase family protein</fullName>
    </submittedName>
</protein>
<accession>A0A540VGY8</accession>
<dbReference type="InterPro" id="IPR011032">
    <property type="entry name" value="GroES-like_sf"/>
</dbReference>
<dbReference type="Gene3D" id="3.90.180.10">
    <property type="entry name" value="Medium-chain alcohol dehydrogenases, catalytic domain"/>
    <property type="match status" value="1"/>
</dbReference>
<dbReference type="CDD" id="cd08234">
    <property type="entry name" value="threonine_DH_like"/>
    <property type="match status" value="1"/>
</dbReference>
<dbReference type="Proteomes" id="UP000317371">
    <property type="component" value="Unassembled WGS sequence"/>
</dbReference>
<dbReference type="SUPFAM" id="SSF51735">
    <property type="entry name" value="NAD(P)-binding Rossmann-fold domains"/>
    <property type="match status" value="1"/>
</dbReference>
<dbReference type="GO" id="GO:0016491">
    <property type="term" value="F:oxidoreductase activity"/>
    <property type="evidence" value="ECO:0007669"/>
    <property type="project" value="UniProtKB-KW"/>
</dbReference>
<dbReference type="PANTHER" id="PTHR43401:SF2">
    <property type="entry name" value="L-THREONINE 3-DEHYDROGENASE"/>
    <property type="match status" value="1"/>
</dbReference>
<dbReference type="Gene3D" id="3.40.50.720">
    <property type="entry name" value="NAD(P)-binding Rossmann-like Domain"/>
    <property type="match status" value="1"/>
</dbReference>
<dbReference type="RefSeq" id="WP_141609957.1">
    <property type="nucleotide sequence ID" value="NZ_VIGC02000010.1"/>
</dbReference>
<dbReference type="Pfam" id="PF00107">
    <property type="entry name" value="ADH_zinc_N"/>
    <property type="match status" value="1"/>
</dbReference>